<dbReference type="GeneID" id="17324242"/>
<keyword evidence="5" id="KW-1185">Reference proteome</keyword>
<feature type="repeat" description="WD" evidence="3">
    <location>
        <begin position="151"/>
        <end position="186"/>
    </location>
</feature>
<evidence type="ECO:0000256" key="1">
    <source>
        <dbReference type="ARBA" id="ARBA00022574"/>
    </source>
</evidence>
<gene>
    <name evidence="4" type="ORF">CHC_T00005051001</name>
</gene>
<dbReference type="InterPro" id="IPR001680">
    <property type="entry name" value="WD40_rpt"/>
</dbReference>
<dbReference type="Proteomes" id="UP000012073">
    <property type="component" value="Unassembled WGS sequence"/>
</dbReference>
<dbReference type="InterPro" id="IPR015943">
    <property type="entry name" value="WD40/YVTN_repeat-like_dom_sf"/>
</dbReference>
<dbReference type="Gene3D" id="2.130.10.10">
    <property type="entry name" value="YVTN repeat-like/Quinoprotein amine dehydrogenase"/>
    <property type="match status" value="1"/>
</dbReference>
<accession>R7QGW8</accession>
<evidence type="ECO:0000313" key="4">
    <source>
        <dbReference type="EMBL" id="CDF36716.1"/>
    </source>
</evidence>
<evidence type="ECO:0000313" key="5">
    <source>
        <dbReference type="Proteomes" id="UP000012073"/>
    </source>
</evidence>
<dbReference type="InterPro" id="IPR019775">
    <property type="entry name" value="WD40_repeat_CS"/>
</dbReference>
<proteinExistence type="predicted"/>
<dbReference type="STRING" id="2769.R7QGW8"/>
<dbReference type="PANTHER" id="PTHR14494:SF0">
    <property type="entry name" value="ALADIN"/>
    <property type="match status" value="1"/>
</dbReference>
<dbReference type="SMART" id="SM00320">
    <property type="entry name" value="WD40"/>
    <property type="match status" value="3"/>
</dbReference>
<reference evidence="5" key="1">
    <citation type="journal article" date="2013" name="Proc. Natl. Acad. Sci. U.S.A.">
        <title>Genome structure and metabolic features in the red seaweed Chondrus crispus shed light on evolution of the Archaeplastida.</title>
        <authorList>
            <person name="Collen J."/>
            <person name="Porcel B."/>
            <person name="Carre W."/>
            <person name="Ball S.G."/>
            <person name="Chaparro C."/>
            <person name="Tonon T."/>
            <person name="Barbeyron T."/>
            <person name="Michel G."/>
            <person name="Noel B."/>
            <person name="Valentin K."/>
            <person name="Elias M."/>
            <person name="Artiguenave F."/>
            <person name="Arun A."/>
            <person name="Aury J.M."/>
            <person name="Barbosa-Neto J.F."/>
            <person name="Bothwell J.H."/>
            <person name="Bouget F.Y."/>
            <person name="Brillet L."/>
            <person name="Cabello-Hurtado F."/>
            <person name="Capella-Gutierrez S."/>
            <person name="Charrier B."/>
            <person name="Cladiere L."/>
            <person name="Cock J.M."/>
            <person name="Coelho S.M."/>
            <person name="Colleoni C."/>
            <person name="Czjzek M."/>
            <person name="Da Silva C."/>
            <person name="Delage L."/>
            <person name="Denoeud F."/>
            <person name="Deschamps P."/>
            <person name="Dittami S.M."/>
            <person name="Gabaldon T."/>
            <person name="Gachon C.M."/>
            <person name="Groisillier A."/>
            <person name="Herve C."/>
            <person name="Jabbari K."/>
            <person name="Katinka M."/>
            <person name="Kloareg B."/>
            <person name="Kowalczyk N."/>
            <person name="Labadie K."/>
            <person name="Leblanc C."/>
            <person name="Lopez P.J."/>
            <person name="McLachlan D.H."/>
            <person name="Meslet-Cladiere L."/>
            <person name="Moustafa A."/>
            <person name="Nehr Z."/>
            <person name="Nyvall Collen P."/>
            <person name="Panaud O."/>
            <person name="Partensky F."/>
            <person name="Poulain J."/>
            <person name="Rensing S.A."/>
            <person name="Rousvoal S."/>
            <person name="Samson G."/>
            <person name="Symeonidi A."/>
            <person name="Weissenbach J."/>
            <person name="Zambounis A."/>
            <person name="Wincker P."/>
            <person name="Boyen C."/>
        </authorList>
    </citation>
    <scope>NUCLEOTIDE SEQUENCE [LARGE SCALE GENOMIC DNA]</scope>
    <source>
        <strain evidence="5">cv. Stackhouse</strain>
    </source>
</reference>
<dbReference type="SUPFAM" id="SSF101908">
    <property type="entry name" value="Putative isomerase YbhE"/>
    <property type="match status" value="1"/>
</dbReference>
<sequence>MSGMGSLDPRYLCVLRVHRPFFLGGRARPAAIVRKPNEGHGVLAPLGNAFNSWFGKPEQPCETQTALLSWHWAEDLIAVATGARLDRICAFSFQNGVWEIAGQRVPMFQGTRCLAFRPFAGRVLAIGCDDGVVLLRGTKTEHLRAPGHTHVVSLDWSSDGSKLATASAADGLVRLWDVGTGKSMVVDRGGLVCFSRGAGGRFLFVASAVSNFFRLWCTETWTMERWGYLSGPVAAVTWSPDGMALFFSTHGESAIHVISIGGPRIDDDTKVIHTEHTELPEKGGPGGTPVLLEMDNTGERLAVAYETPQEELESGGGLHNEDFRTDPNRRHVVALYATQLQPTFRISPVGYVSGPEESGPPVGIKFNSRGNANKLTVLSCMWRSGDVTCTQLLFNPYRQ</sequence>
<protein>
    <submittedName>
        <fullName evidence="4">Uncharacterized protein</fullName>
    </submittedName>
</protein>
<keyword evidence="1 3" id="KW-0853">WD repeat</keyword>
<dbReference type="Gramene" id="CDF36716">
    <property type="protein sequence ID" value="CDF36716"/>
    <property type="gene ID" value="CHC_T00005051001"/>
</dbReference>
<evidence type="ECO:0000256" key="2">
    <source>
        <dbReference type="ARBA" id="ARBA00022737"/>
    </source>
</evidence>
<dbReference type="KEGG" id="ccp:CHC_T00005051001"/>
<evidence type="ECO:0000256" key="3">
    <source>
        <dbReference type="PROSITE-ProRule" id="PRU00221"/>
    </source>
</evidence>
<dbReference type="PROSITE" id="PS00678">
    <property type="entry name" value="WD_REPEATS_1"/>
    <property type="match status" value="1"/>
</dbReference>
<dbReference type="EMBL" id="HG001798">
    <property type="protein sequence ID" value="CDF36716.1"/>
    <property type="molecule type" value="Genomic_DNA"/>
</dbReference>
<dbReference type="InterPro" id="IPR045139">
    <property type="entry name" value="Aladin"/>
</dbReference>
<dbReference type="PANTHER" id="PTHR14494">
    <property type="entry name" value="ALADIN/ADRACALIN/AAAS"/>
    <property type="match status" value="1"/>
</dbReference>
<dbReference type="PhylomeDB" id="R7QGW8"/>
<dbReference type="OrthoDB" id="3633at2759"/>
<dbReference type="OMA" id="CICCENG"/>
<dbReference type="GO" id="GO:0006913">
    <property type="term" value="P:nucleocytoplasmic transport"/>
    <property type="evidence" value="ECO:0007669"/>
    <property type="project" value="TreeGrafter"/>
</dbReference>
<dbReference type="GO" id="GO:0005643">
    <property type="term" value="C:nuclear pore"/>
    <property type="evidence" value="ECO:0007669"/>
    <property type="project" value="TreeGrafter"/>
</dbReference>
<name>R7QGW8_CHOCR</name>
<dbReference type="PROSITE" id="PS50082">
    <property type="entry name" value="WD_REPEATS_2"/>
    <property type="match status" value="1"/>
</dbReference>
<keyword evidence="2" id="KW-0677">Repeat</keyword>
<dbReference type="AlphaFoldDB" id="R7QGW8"/>
<dbReference type="RefSeq" id="XP_005716535.1">
    <property type="nucleotide sequence ID" value="XM_005716478.1"/>
</dbReference>
<organism evidence="4 5">
    <name type="scientific">Chondrus crispus</name>
    <name type="common">Carrageen Irish moss</name>
    <name type="synonym">Polymorpha crispa</name>
    <dbReference type="NCBI Taxonomy" id="2769"/>
    <lineage>
        <taxon>Eukaryota</taxon>
        <taxon>Rhodophyta</taxon>
        <taxon>Florideophyceae</taxon>
        <taxon>Rhodymeniophycidae</taxon>
        <taxon>Gigartinales</taxon>
        <taxon>Gigartinaceae</taxon>
        <taxon>Chondrus</taxon>
    </lineage>
</organism>
<dbReference type="Pfam" id="PF00400">
    <property type="entry name" value="WD40"/>
    <property type="match status" value="1"/>
</dbReference>